<keyword evidence="3" id="KW-1185">Reference proteome</keyword>
<feature type="chain" id="PRO_5034928319" evidence="1">
    <location>
        <begin position="18"/>
        <end position="85"/>
    </location>
</feature>
<proteinExistence type="predicted"/>
<dbReference type="Proteomes" id="UP000250140">
    <property type="component" value="Unassembled WGS sequence"/>
</dbReference>
<keyword evidence="1" id="KW-0732">Signal</keyword>
<evidence type="ECO:0000313" key="2">
    <source>
        <dbReference type="EMBL" id="OCL11563.1"/>
    </source>
</evidence>
<name>A0A8E2F7V3_9PEZI</name>
<reference evidence="2 3" key="1">
    <citation type="journal article" date="2016" name="Nat. Commun.">
        <title>Ectomycorrhizal ecology is imprinted in the genome of the dominant symbiotic fungus Cenococcum geophilum.</title>
        <authorList>
            <consortium name="DOE Joint Genome Institute"/>
            <person name="Peter M."/>
            <person name="Kohler A."/>
            <person name="Ohm R.A."/>
            <person name="Kuo A."/>
            <person name="Krutzmann J."/>
            <person name="Morin E."/>
            <person name="Arend M."/>
            <person name="Barry K.W."/>
            <person name="Binder M."/>
            <person name="Choi C."/>
            <person name="Clum A."/>
            <person name="Copeland A."/>
            <person name="Grisel N."/>
            <person name="Haridas S."/>
            <person name="Kipfer T."/>
            <person name="LaButti K."/>
            <person name="Lindquist E."/>
            <person name="Lipzen A."/>
            <person name="Maire R."/>
            <person name="Meier B."/>
            <person name="Mihaltcheva S."/>
            <person name="Molinier V."/>
            <person name="Murat C."/>
            <person name="Poggeler S."/>
            <person name="Quandt C.A."/>
            <person name="Sperisen C."/>
            <person name="Tritt A."/>
            <person name="Tisserant E."/>
            <person name="Crous P.W."/>
            <person name="Henrissat B."/>
            <person name="Nehls U."/>
            <person name="Egli S."/>
            <person name="Spatafora J.W."/>
            <person name="Grigoriev I.V."/>
            <person name="Martin F.M."/>
        </authorList>
    </citation>
    <scope>NUCLEOTIDE SEQUENCE [LARGE SCALE GENOMIC DNA]</scope>
    <source>
        <strain evidence="2 3">CBS 207.34</strain>
    </source>
</reference>
<dbReference type="AlphaFoldDB" id="A0A8E2F7V3"/>
<dbReference type="OrthoDB" id="3771317at2759"/>
<accession>A0A8E2F7V3</accession>
<sequence>MRFIVLASVLFAAMVAANPLNRLESRDCNCNEDGCTPDSPPCCANGTCLVSKFDIPRLVLGMGGELWHSADVHMTFDLLRMTYGN</sequence>
<organism evidence="2 3">
    <name type="scientific">Glonium stellatum</name>
    <dbReference type="NCBI Taxonomy" id="574774"/>
    <lineage>
        <taxon>Eukaryota</taxon>
        <taxon>Fungi</taxon>
        <taxon>Dikarya</taxon>
        <taxon>Ascomycota</taxon>
        <taxon>Pezizomycotina</taxon>
        <taxon>Dothideomycetes</taxon>
        <taxon>Pleosporomycetidae</taxon>
        <taxon>Gloniales</taxon>
        <taxon>Gloniaceae</taxon>
        <taxon>Glonium</taxon>
    </lineage>
</organism>
<protein>
    <submittedName>
        <fullName evidence="2">Uncharacterized protein</fullName>
    </submittedName>
</protein>
<evidence type="ECO:0000256" key="1">
    <source>
        <dbReference type="SAM" id="SignalP"/>
    </source>
</evidence>
<dbReference type="EMBL" id="KV749028">
    <property type="protein sequence ID" value="OCL11563.1"/>
    <property type="molecule type" value="Genomic_DNA"/>
</dbReference>
<feature type="signal peptide" evidence="1">
    <location>
        <begin position="1"/>
        <end position="17"/>
    </location>
</feature>
<gene>
    <name evidence="2" type="ORF">AOQ84DRAFT_373854</name>
</gene>
<evidence type="ECO:0000313" key="3">
    <source>
        <dbReference type="Proteomes" id="UP000250140"/>
    </source>
</evidence>